<dbReference type="AlphaFoldDB" id="A0A9D4ERD3"/>
<proteinExistence type="predicted"/>
<name>A0A9D4ERD3_DREPO</name>
<comment type="caution">
    <text evidence="2">The sequence shown here is derived from an EMBL/GenBank/DDBJ whole genome shotgun (WGS) entry which is preliminary data.</text>
</comment>
<evidence type="ECO:0000313" key="2">
    <source>
        <dbReference type="EMBL" id="KAH3782597.1"/>
    </source>
</evidence>
<reference evidence="2" key="1">
    <citation type="journal article" date="2019" name="bioRxiv">
        <title>The Genome of the Zebra Mussel, Dreissena polymorpha: A Resource for Invasive Species Research.</title>
        <authorList>
            <person name="McCartney M.A."/>
            <person name="Auch B."/>
            <person name="Kono T."/>
            <person name="Mallez S."/>
            <person name="Zhang Y."/>
            <person name="Obille A."/>
            <person name="Becker A."/>
            <person name="Abrahante J.E."/>
            <person name="Garbe J."/>
            <person name="Badalamenti J.P."/>
            <person name="Herman A."/>
            <person name="Mangelson H."/>
            <person name="Liachko I."/>
            <person name="Sullivan S."/>
            <person name="Sone E.D."/>
            <person name="Koren S."/>
            <person name="Silverstein K.A.T."/>
            <person name="Beckman K.B."/>
            <person name="Gohl D.M."/>
        </authorList>
    </citation>
    <scope>NUCLEOTIDE SEQUENCE</scope>
    <source>
        <strain evidence="2">Duluth1</strain>
        <tissue evidence="2">Whole animal</tissue>
    </source>
</reference>
<reference evidence="2" key="2">
    <citation type="submission" date="2020-11" db="EMBL/GenBank/DDBJ databases">
        <authorList>
            <person name="McCartney M.A."/>
            <person name="Auch B."/>
            <person name="Kono T."/>
            <person name="Mallez S."/>
            <person name="Becker A."/>
            <person name="Gohl D.M."/>
            <person name="Silverstein K.A.T."/>
            <person name="Koren S."/>
            <person name="Bechman K.B."/>
            <person name="Herman A."/>
            <person name="Abrahante J.E."/>
            <person name="Garbe J."/>
        </authorList>
    </citation>
    <scope>NUCLEOTIDE SEQUENCE</scope>
    <source>
        <strain evidence="2">Duluth1</strain>
        <tissue evidence="2">Whole animal</tissue>
    </source>
</reference>
<feature type="region of interest" description="Disordered" evidence="1">
    <location>
        <begin position="100"/>
        <end position="126"/>
    </location>
</feature>
<dbReference type="Proteomes" id="UP000828390">
    <property type="component" value="Unassembled WGS sequence"/>
</dbReference>
<gene>
    <name evidence="2" type="ORF">DPMN_160514</name>
</gene>
<evidence type="ECO:0000256" key="1">
    <source>
        <dbReference type="SAM" id="MobiDB-lite"/>
    </source>
</evidence>
<feature type="compositionally biased region" description="Acidic residues" evidence="1">
    <location>
        <begin position="106"/>
        <end position="126"/>
    </location>
</feature>
<organism evidence="2 3">
    <name type="scientific">Dreissena polymorpha</name>
    <name type="common">Zebra mussel</name>
    <name type="synonym">Mytilus polymorpha</name>
    <dbReference type="NCBI Taxonomy" id="45954"/>
    <lineage>
        <taxon>Eukaryota</taxon>
        <taxon>Metazoa</taxon>
        <taxon>Spiralia</taxon>
        <taxon>Lophotrochozoa</taxon>
        <taxon>Mollusca</taxon>
        <taxon>Bivalvia</taxon>
        <taxon>Autobranchia</taxon>
        <taxon>Heteroconchia</taxon>
        <taxon>Euheterodonta</taxon>
        <taxon>Imparidentia</taxon>
        <taxon>Neoheterodontei</taxon>
        <taxon>Myida</taxon>
        <taxon>Dreissenoidea</taxon>
        <taxon>Dreissenidae</taxon>
        <taxon>Dreissena</taxon>
    </lineage>
</organism>
<protein>
    <submittedName>
        <fullName evidence="2">Uncharacterized protein</fullName>
    </submittedName>
</protein>
<dbReference type="EMBL" id="JAIWYP010000008">
    <property type="protein sequence ID" value="KAH3782597.1"/>
    <property type="molecule type" value="Genomic_DNA"/>
</dbReference>
<evidence type="ECO:0000313" key="3">
    <source>
        <dbReference type="Proteomes" id="UP000828390"/>
    </source>
</evidence>
<feature type="region of interest" description="Disordered" evidence="1">
    <location>
        <begin position="64"/>
        <end position="83"/>
    </location>
</feature>
<sequence>MMMNNIKLVTKFGEDRTKFRDRQTDKPKILVNNKTSTGADISMNDKKLEEVTCFRNFGENLYKDGASASETEQDKSPGITPCRRMENLIDNNYVAEDFCITSKGNDDDDDDDDDDDNDDDDDDDVY</sequence>
<keyword evidence="3" id="KW-1185">Reference proteome</keyword>
<accession>A0A9D4ERD3</accession>